<organism evidence="8 9">
    <name type="scientific">Tagetes erecta</name>
    <name type="common">African marigold</name>
    <dbReference type="NCBI Taxonomy" id="13708"/>
    <lineage>
        <taxon>Eukaryota</taxon>
        <taxon>Viridiplantae</taxon>
        <taxon>Streptophyta</taxon>
        <taxon>Embryophyta</taxon>
        <taxon>Tracheophyta</taxon>
        <taxon>Spermatophyta</taxon>
        <taxon>Magnoliopsida</taxon>
        <taxon>eudicotyledons</taxon>
        <taxon>Gunneridae</taxon>
        <taxon>Pentapetalae</taxon>
        <taxon>asterids</taxon>
        <taxon>campanulids</taxon>
        <taxon>Asterales</taxon>
        <taxon>Asteraceae</taxon>
        <taxon>Asteroideae</taxon>
        <taxon>Heliantheae alliance</taxon>
        <taxon>Tageteae</taxon>
        <taxon>Tagetes</taxon>
    </lineage>
</organism>
<evidence type="ECO:0000256" key="3">
    <source>
        <dbReference type="ARBA" id="ARBA00022691"/>
    </source>
</evidence>
<protein>
    <recommendedName>
        <fullName evidence="5">Protein arginine N-methyltransferase</fullName>
        <ecNumber evidence="5">2.1.1.-</ecNumber>
    </recommendedName>
</protein>
<dbReference type="InterPro" id="IPR014644">
    <property type="entry name" value="MeTrfase_PRMT7"/>
</dbReference>
<evidence type="ECO:0000256" key="2">
    <source>
        <dbReference type="ARBA" id="ARBA00022679"/>
    </source>
</evidence>
<dbReference type="PROSITE" id="PS51678">
    <property type="entry name" value="SAM_MT_PRMT"/>
    <property type="match status" value="2"/>
</dbReference>
<comment type="similarity">
    <text evidence="5">Belongs to the class I-like SAM-binding methyltransferase superfamily. Protein arginine N-methyltransferase family. PRMT7 subfamily.</text>
</comment>
<evidence type="ECO:0000313" key="9">
    <source>
        <dbReference type="Proteomes" id="UP001229421"/>
    </source>
</evidence>
<gene>
    <name evidence="8" type="ORF">QVD17_04560</name>
</gene>
<proteinExistence type="inferred from homology"/>
<keyword evidence="3 6" id="KW-0949">S-adenosyl-L-methionine</keyword>
<dbReference type="FunFam" id="3.40.50.150:FF:000070">
    <property type="entry name" value="Protein arginine N-methyltransferase 7"/>
    <property type="match status" value="1"/>
</dbReference>
<keyword evidence="1 6" id="KW-0489">Methyltransferase</keyword>
<dbReference type="GO" id="GO:0032259">
    <property type="term" value="P:methylation"/>
    <property type="evidence" value="ECO:0007669"/>
    <property type="project" value="UniProtKB-KW"/>
</dbReference>
<comment type="function">
    <text evidence="5">Arginine methyltransferase that can both catalyze the formation of omega-N monomethylarginine (MMA) and symmetrical dimethylarginine (sDMA).</text>
</comment>
<dbReference type="PIRSF" id="PIRSF036946">
    <property type="entry name" value="Arg_N-mtase"/>
    <property type="match status" value="1"/>
</dbReference>
<dbReference type="AlphaFoldDB" id="A0AAD8P4L6"/>
<dbReference type="Gene3D" id="3.40.50.150">
    <property type="entry name" value="Vaccinia Virus protein VP39"/>
    <property type="match status" value="2"/>
</dbReference>
<dbReference type="InterPro" id="IPR025799">
    <property type="entry name" value="Arg_MeTrfase"/>
</dbReference>
<keyword evidence="2 6" id="KW-0808">Transferase</keyword>
<dbReference type="PANTHER" id="PTHR11006">
    <property type="entry name" value="PROTEIN ARGININE N-METHYLTRANSFERASE"/>
    <property type="match status" value="1"/>
</dbReference>
<keyword evidence="4" id="KW-0677">Repeat</keyword>
<sequence length="729" mass="81550">MRCHLQTLIRIISVVRTPAGGKHPSSKATSRTMSTQSTGVMFQLKVNPVSGNTEWVVIEEEEVNDVSREPMLATTSYLDMLNDSPRNKAYRAAIDKTVSKHSHVLDIGSGTGLLSMMAARAMGDDDSSSSKGTVTACESYMPMVKLMKKVLRANNMNHKIRVINKRSDELEVGVDIASRADVLVSEILDSELLGEGLIPTLQHAHDKLLVENYQTVPYRATTYGQLVESKNLWKLHDLFNNEANVADKIHLVPKGKESILQVKPQQFAMHCDALGEEIRLLSEPFKIFEFDFWKRPDSHGETQVHIKATNDGTVHAVISWWVLQLDEEGKIFYSTSPKWITSPLPNSGSLSSYSGTRDWCDHWKQCVWFTKGKGLPVCKDEDVCMDATHTDISISYEFTAQSSTSKVDHHELSSQDSHITLSPERIAVYGDKHWRLSMLKAINHALKGKESPLCVIADDSVFLSVAVAHASKASRVISLFPGLGDKGFQYLQAVADDNGYSMDRVQVINKRKQLTMNDTHQNKVDLFIAEPFYFGAEGMLPWHGLQFWSKRTMLDSMLSEDVCIMPCKGILKACAMSLPDLWRSRRALENIEGFDHTMVNTTLGACGSSSENPLFPFFIWQCGEIKKLSDTYTIMEFDFLKPLSSCHGTTKVEFTKAGVCHGFALWIDWVMDSSTDIVMSTGPDQRYWKQGMKLLAEPLKIIPGTCSTVIEAHFDSSSGELSVNNIDRL</sequence>
<dbReference type="FunFam" id="3.40.50.150:FF:000167">
    <property type="entry name" value="Protein arginine N-methyltransferase"/>
    <property type="match status" value="1"/>
</dbReference>
<dbReference type="Gene3D" id="2.70.160.11">
    <property type="entry name" value="Hnrnp arginine n-methyltransferase1"/>
    <property type="match status" value="2"/>
</dbReference>
<keyword evidence="9" id="KW-1185">Reference proteome</keyword>
<evidence type="ECO:0000256" key="5">
    <source>
        <dbReference type="PIRNR" id="PIRNR036946"/>
    </source>
</evidence>
<evidence type="ECO:0000256" key="1">
    <source>
        <dbReference type="ARBA" id="ARBA00022603"/>
    </source>
</evidence>
<dbReference type="InterPro" id="IPR055135">
    <property type="entry name" value="PRMT_dom"/>
</dbReference>
<dbReference type="Pfam" id="PF22528">
    <property type="entry name" value="PRMT_C"/>
    <property type="match status" value="1"/>
</dbReference>
<dbReference type="Proteomes" id="UP001229421">
    <property type="component" value="Unassembled WGS sequence"/>
</dbReference>
<dbReference type="EC" id="2.1.1.-" evidence="5"/>
<dbReference type="PANTHER" id="PTHR11006:SF4">
    <property type="entry name" value="PROTEIN ARGININE N-METHYLTRANSFERASE 7"/>
    <property type="match status" value="1"/>
</dbReference>
<dbReference type="GO" id="GO:0016274">
    <property type="term" value="F:protein-arginine N-methyltransferase activity"/>
    <property type="evidence" value="ECO:0007669"/>
    <property type="project" value="InterPro"/>
</dbReference>
<feature type="domain" description="Protein arginine N-methyltransferase" evidence="7">
    <location>
        <begin position="278"/>
        <end position="400"/>
    </location>
</feature>
<evidence type="ECO:0000259" key="7">
    <source>
        <dbReference type="Pfam" id="PF22528"/>
    </source>
</evidence>
<dbReference type="EMBL" id="JAUHHV010000001">
    <property type="protein sequence ID" value="KAK1438750.1"/>
    <property type="molecule type" value="Genomic_DNA"/>
</dbReference>
<accession>A0AAD8P4L6</accession>
<name>A0AAD8P4L6_TARER</name>
<dbReference type="FunFam" id="2.70.160.11:FF:000017">
    <property type="entry name" value="Protein arginine N-methyltransferase 1.6"/>
    <property type="match status" value="1"/>
</dbReference>
<comment type="caution">
    <text evidence="8">The sequence shown here is derived from an EMBL/GenBank/DDBJ whole genome shotgun (WGS) entry which is preliminary data.</text>
</comment>
<dbReference type="InterPro" id="IPR029063">
    <property type="entry name" value="SAM-dependent_MTases_sf"/>
</dbReference>
<reference evidence="8" key="1">
    <citation type="journal article" date="2023" name="bioRxiv">
        <title>Improved chromosome-level genome assembly for marigold (Tagetes erecta).</title>
        <authorList>
            <person name="Jiang F."/>
            <person name="Yuan L."/>
            <person name="Wang S."/>
            <person name="Wang H."/>
            <person name="Xu D."/>
            <person name="Wang A."/>
            <person name="Fan W."/>
        </authorList>
    </citation>
    <scope>NUCLEOTIDE SEQUENCE</scope>
    <source>
        <strain evidence="8">WSJ</strain>
        <tissue evidence="8">Leaf</tissue>
    </source>
</reference>
<dbReference type="SUPFAM" id="SSF53335">
    <property type="entry name" value="S-adenosyl-L-methionine-dependent methyltransferases"/>
    <property type="match status" value="2"/>
</dbReference>
<evidence type="ECO:0000313" key="8">
    <source>
        <dbReference type="EMBL" id="KAK1438750.1"/>
    </source>
</evidence>
<dbReference type="GO" id="GO:0042054">
    <property type="term" value="F:histone methyltransferase activity"/>
    <property type="evidence" value="ECO:0007669"/>
    <property type="project" value="TreeGrafter"/>
</dbReference>
<evidence type="ECO:0000256" key="4">
    <source>
        <dbReference type="ARBA" id="ARBA00022737"/>
    </source>
</evidence>
<evidence type="ECO:0000256" key="6">
    <source>
        <dbReference type="PROSITE-ProRule" id="PRU01015"/>
    </source>
</evidence>